<organism evidence="2 3">
    <name type="scientific">Hevea brasiliensis</name>
    <name type="common">Para rubber tree</name>
    <name type="synonym">Siphonia brasiliensis</name>
    <dbReference type="NCBI Taxonomy" id="3981"/>
    <lineage>
        <taxon>Eukaryota</taxon>
        <taxon>Viridiplantae</taxon>
        <taxon>Streptophyta</taxon>
        <taxon>Embryophyta</taxon>
        <taxon>Tracheophyta</taxon>
        <taxon>Spermatophyta</taxon>
        <taxon>Magnoliopsida</taxon>
        <taxon>eudicotyledons</taxon>
        <taxon>Gunneridae</taxon>
        <taxon>Pentapetalae</taxon>
        <taxon>rosids</taxon>
        <taxon>fabids</taxon>
        <taxon>Malpighiales</taxon>
        <taxon>Euphorbiaceae</taxon>
        <taxon>Crotonoideae</taxon>
        <taxon>Micrandreae</taxon>
        <taxon>Hevea</taxon>
    </lineage>
</organism>
<evidence type="ECO:0000313" key="2">
    <source>
        <dbReference type="EMBL" id="KAF2297310.1"/>
    </source>
</evidence>
<reference evidence="2 3" key="1">
    <citation type="journal article" date="2020" name="Mol. Plant">
        <title>The Chromosome-Based Rubber Tree Genome Provides New Insights into Spurge Genome Evolution and Rubber Biosynthesis.</title>
        <authorList>
            <person name="Liu J."/>
            <person name="Shi C."/>
            <person name="Shi C.C."/>
            <person name="Li W."/>
            <person name="Zhang Q.J."/>
            <person name="Zhang Y."/>
            <person name="Li K."/>
            <person name="Lu H.F."/>
            <person name="Shi C."/>
            <person name="Zhu S.T."/>
            <person name="Xiao Z.Y."/>
            <person name="Nan H."/>
            <person name="Yue Y."/>
            <person name="Zhu X.G."/>
            <person name="Wu Y."/>
            <person name="Hong X.N."/>
            <person name="Fan G.Y."/>
            <person name="Tong Y."/>
            <person name="Zhang D."/>
            <person name="Mao C.L."/>
            <person name="Liu Y.L."/>
            <person name="Hao S.J."/>
            <person name="Liu W.Q."/>
            <person name="Lv M.Q."/>
            <person name="Zhang H.B."/>
            <person name="Liu Y."/>
            <person name="Hu-Tang G.R."/>
            <person name="Wang J.P."/>
            <person name="Wang J.H."/>
            <person name="Sun Y.H."/>
            <person name="Ni S.B."/>
            <person name="Chen W.B."/>
            <person name="Zhang X.C."/>
            <person name="Jiao Y.N."/>
            <person name="Eichler E.E."/>
            <person name="Li G.H."/>
            <person name="Liu X."/>
            <person name="Gao L.Z."/>
        </authorList>
    </citation>
    <scope>NUCLEOTIDE SEQUENCE [LARGE SCALE GENOMIC DNA]</scope>
    <source>
        <strain evidence="3">cv. GT1</strain>
        <tissue evidence="2">Leaf</tissue>
    </source>
</reference>
<dbReference type="Proteomes" id="UP000467840">
    <property type="component" value="Chromosome 18"/>
</dbReference>
<dbReference type="EMBL" id="JAAGAX010000012">
    <property type="protein sequence ID" value="KAF2297310.1"/>
    <property type="molecule type" value="Genomic_DNA"/>
</dbReference>
<feature type="region of interest" description="Disordered" evidence="1">
    <location>
        <begin position="1"/>
        <end position="21"/>
    </location>
</feature>
<comment type="caution">
    <text evidence="2">The sequence shown here is derived from an EMBL/GenBank/DDBJ whole genome shotgun (WGS) entry which is preliminary data.</text>
</comment>
<name>A0A6A6L7B8_HEVBR</name>
<evidence type="ECO:0000256" key="1">
    <source>
        <dbReference type="SAM" id="MobiDB-lite"/>
    </source>
</evidence>
<accession>A0A6A6L7B8</accession>
<sequence>MGSRVFEGGVGGLPPDIGSSEVVMEPDKLLGLGRIRYQDDEDMEGGEGSDDDCGSQEYNNELEEDESFDPYLRE</sequence>
<feature type="region of interest" description="Disordered" evidence="1">
    <location>
        <begin position="38"/>
        <end position="74"/>
    </location>
</feature>
<dbReference type="AlphaFoldDB" id="A0A6A6L7B8"/>
<proteinExistence type="predicted"/>
<protein>
    <submittedName>
        <fullName evidence="2">Uncharacterized protein</fullName>
    </submittedName>
</protein>
<evidence type="ECO:0000313" key="3">
    <source>
        <dbReference type="Proteomes" id="UP000467840"/>
    </source>
</evidence>
<keyword evidence="3" id="KW-1185">Reference proteome</keyword>
<gene>
    <name evidence="2" type="ORF">GH714_021223</name>
</gene>
<feature type="compositionally biased region" description="Acidic residues" evidence="1">
    <location>
        <begin position="39"/>
        <end position="68"/>
    </location>
</feature>